<dbReference type="Proteomes" id="UP000236333">
    <property type="component" value="Unassembled WGS sequence"/>
</dbReference>
<evidence type="ECO:0000256" key="7">
    <source>
        <dbReference type="ARBA" id="ARBA00022989"/>
    </source>
</evidence>
<organism evidence="13 14">
    <name type="scientific">Tetrabaena socialis</name>
    <dbReference type="NCBI Taxonomy" id="47790"/>
    <lineage>
        <taxon>Eukaryota</taxon>
        <taxon>Viridiplantae</taxon>
        <taxon>Chlorophyta</taxon>
        <taxon>core chlorophytes</taxon>
        <taxon>Chlorophyceae</taxon>
        <taxon>CS clade</taxon>
        <taxon>Chlamydomonadales</taxon>
        <taxon>Tetrabaenaceae</taxon>
        <taxon>Tetrabaena</taxon>
    </lineage>
</organism>
<feature type="transmembrane region" description="Helical" evidence="11">
    <location>
        <begin position="3398"/>
        <end position="3420"/>
    </location>
</feature>
<feature type="compositionally biased region" description="Low complexity" evidence="10">
    <location>
        <begin position="1784"/>
        <end position="1808"/>
    </location>
</feature>
<feature type="region of interest" description="Disordered" evidence="10">
    <location>
        <begin position="479"/>
        <end position="499"/>
    </location>
</feature>
<dbReference type="GO" id="GO:0005886">
    <property type="term" value="C:plasma membrane"/>
    <property type="evidence" value="ECO:0007669"/>
    <property type="project" value="TreeGrafter"/>
</dbReference>
<feature type="transmembrane region" description="Helical" evidence="11">
    <location>
        <begin position="3440"/>
        <end position="3461"/>
    </location>
</feature>
<feature type="compositionally biased region" description="Acidic residues" evidence="10">
    <location>
        <begin position="2022"/>
        <end position="2032"/>
    </location>
</feature>
<feature type="transmembrane region" description="Helical" evidence="11">
    <location>
        <begin position="1142"/>
        <end position="1167"/>
    </location>
</feature>
<feature type="compositionally biased region" description="Low complexity" evidence="10">
    <location>
        <begin position="2066"/>
        <end position="2080"/>
    </location>
</feature>
<feature type="region of interest" description="Disordered" evidence="10">
    <location>
        <begin position="3596"/>
        <end position="3630"/>
    </location>
</feature>
<keyword evidence="14" id="KW-1185">Reference proteome</keyword>
<comment type="catalytic activity">
    <reaction evidence="9">
        <text>[(1-&gt;3)-beta-D-glucosyl](n) + UDP-alpha-D-glucose = [(1-&gt;3)-beta-D-glucosyl](n+1) + UDP + H(+)</text>
        <dbReference type="Rhea" id="RHEA:21476"/>
        <dbReference type="Rhea" id="RHEA-COMP:11146"/>
        <dbReference type="Rhea" id="RHEA-COMP:14303"/>
        <dbReference type="ChEBI" id="CHEBI:15378"/>
        <dbReference type="ChEBI" id="CHEBI:37671"/>
        <dbReference type="ChEBI" id="CHEBI:58223"/>
        <dbReference type="ChEBI" id="CHEBI:58885"/>
        <dbReference type="EC" id="2.4.1.34"/>
    </reaction>
</comment>
<dbReference type="GO" id="GO:0000148">
    <property type="term" value="C:1,3-beta-D-glucan synthase complex"/>
    <property type="evidence" value="ECO:0007669"/>
    <property type="project" value="InterPro"/>
</dbReference>
<feature type="domain" description="1,3-beta-glucan synthase component FKS1-like" evidence="12">
    <location>
        <begin position="766"/>
        <end position="937"/>
    </location>
</feature>
<evidence type="ECO:0000313" key="14">
    <source>
        <dbReference type="Proteomes" id="UP000236333"/>
    </source>
</evidence>
<evidence type="ECO:0000259" key="12">
    <source>
        <dbReference type="SMART" id="SM01205"/>
    </source>
</evidence>
<feature type="transmembrane region" description="Helical" evidence="11">
    <location>
        <begin position="3128"/>
        <end position="3146"/>
    </location>
</feature>
<feature type="compositionally biased region" description="Polar residues" evidence="10">
    <location>
        <begin position="364"/>
        <end position="385"/>
    </location>
</feature>
<dbReference type="GO" id="GO:0008360">
    <property type="term" value="P:regulation of cell shape"/>
    <property type="evidence" value="ECO:0007669"/>
    <property type="project" value="UniProtKB-KW"/>
</dbReference>
<feature type="compositionally biased region" description="Basic and acidic residues" evidence="10">
    <location>
        <begin position="344"/>
        <end position="358"/>
    </location>
</feature>
<sequence length="3630" mass="394908">MASASPEPSPPGNRTWGPGVAGASGAGPPEHAVQTSALSLRSVDEDSPRTHGLTISGIPGWRDKVIAGSLHLETPGALRLALGGPSIVGGRMTVSGTVISRAASTHPHRFESTSGNGAGPEASTLRLAPPEPELPLPAGVSPFAITSFNSRMHADLAFEDVASSSGERLRRAGQGQQADAPVQRPTSRWRNSVDNMHGAALAGDASHAGHGGTGLTPIESTWRNVTKSFTARSSAERPRVAAHAAEPVPESDAATARAAADRSKSFQNKSFRTKSFRSPAALSGGGPEGDGEPGSDAGLGAAGPGSVDPHSSRMAAAAERAVREADAEAAGGAAAGEEPLPQRPSEEQSSLRKSDSRRLRFNASEASNCSPHHSQLSSKQPSRSQSFRERVTNALGLSGLFGGPQKSDEHDSELTPLQRVQSVLKKEGTSKQLRLGADSDSDGGSDDGGAGYRAVKQEGAAAAAAAALEGVPRSLARLMESSRAARRTGGPSRPDSAVVPGQLHVRDHAPVDALELEGTLITSTSLLPAGEALQSPFHRPGALFAKSRLGEGEPAERLVLPGGAVTLPSAPQQPGGARGNHGVTFGGPEEAPPAGLVAAAAAFAAAGAAGAVPPAPTAEGRAAPSEWADTAAPKARSTIKLPIITTGHWDSLVFATVWRVGRVFGFQAFNIRPQTQYDAKREYVPATMFAAADHLTQLLVKNGYVRRDRGDDADHERFGKALFELHSTIFYSYEMQWAKMQRLSARPQRFTDELRERTFADSHITNGLLSELSLYFLIYTEAANLRFCSEAIWMVFWCMNHSFCMADLWASGSCSRIHNARDRMAQLRNTYQHQIREMQTQLGMRPADMRPEDCGKLSVIMSRLSNTDVPMADRELLSDLVSYGDGGFFTDRMITPIFYVMSYEIDHLSTLGVDTAHRLGYDDFNESLTCRDVVYGALMDLRVSPLDIATGAVNDAYQALSSLGFHGRTYIDNKFDPQVAAEWWRNHVFVKTYRERRSWVGVYRAFFRVYAFHFVLFHMMQAQAFAGWNWRIVSSAILTHAWLSWLERVANWMMTMPSTEPLQTTMTKVYDKKGFFKADRAGAILKAKAVASLAARQNVDVLHQMSTQQADGGDDFGTAKVSVRQLKAMQPERVMNVEGAPLYGIFGGLLEWLLIAIVLTILFTLQYLETPFRTVARDYWGFITAGYAGLHALHFLVTTRDGYAISLTQALNLPEYFNNWSARPEPKCWMYNDMHMSWKNFWVNVFFWILVLAMKIPFDYFVIHKPVVKPVNARCQQPDLLGPQGGPPFPFFPPRFPRLPQIRLLLQRNWLGCQGPIYRLPGGLHMPCIGGDWILVVVRMLPFLVVALFDTALFYQFIVTAFGVYHGLIKLDLGVISSWEDLVREFHKSPPRWWDRCMSFTGNENQKNLLFSTIGANTQGAANDDDEDGERSTRNNVAISDGQMFKIKIITPEEIRAKQGLLLKERKINMQAGKQGPSNEVEGKGVSAVQKRVVDAVQKQMLATAANTAANTRPGSANTVTGARAWPSFAPNKGNAGGAKGEEEPHRMVTTHGGRALVGQDRREAAEGKSGPSGFFGKRSSIGEVPDASGGAAKPAEGKSGPSGFFGKRSSIGEMPDASGGAAKPSGLPSNAGDATAGGPGNRNATAGADGSAQGGGVASMFKTLGTAALGAALARKNQASSSRSGASGCERIGGRACCTPQPRQAACVASQFSPQRATKPIFGAGASTTPDAPVAYTSASAQELFHGHLRPPVTSELNAFASLQVQPEPVAESREEHRPDPAQDPTADGAAAAPSGPRAPPARGQGSSRALPDAWRPEALLGPGFVYDPKLDPLASQPPQRNRGGQAPSQRLWPWQRRAPPSRPGPEGAGDGLSRREAPGVQHSEVEPMGGGGGGRASQAGGGGQAQQEAERAYHGALGEGVTLVGPDGRPLEEADDSLEPTAPVRTRVTLSEVPIMRADSDMSDDEPSYHPLVDINGGGIGSAAELGVRDASAMVRKVRLASSVRFQSGKFQNGKFGGIEEGDADEDEDDVGTHKPARHSQQVPPQPVPQGRQRRASFFAQLFGANPNDGNAAADGNDLQGHGSKGGASRSNLFGSSKMTVDSSVRGLSFMGGGDKSMRVGDKSMRGGDKSMRGGDKSVRGGDKSVRGGDKSTRGGDKSMRGDKSVRRMSLGPAAAGFGGSMADSSVRMGSVAGMGGVQRTKSMTGGLISRQKSMSVATGSNFDPKHQVMRTKSISVATATGFEKKEHAKWERRHSIAMQAVKHDIATRTASMVLMPEELGNLEDDELDVVSEQMMMWSSFAEAWDAILDDLRDGDLISDTEMKLVKFVRLDSSGKLHGLRPILLPCFFFAGQIRKVVDTGRVNTAQVMVLTEFRVLATWMACQLGIMSGKHAHVMLTAQLYGGIINVKHILLRKKSFDSAIVLIGLIDQAVRTREVPFDIREFADHLLAILHGLESECYAVQKMWEMGKLYDDELEAALTLFEVVRDMQERIRKDPEDLKRCLKIAVAMEDLTTNTNVLLQVTNVLRQMLTTTSADATPQGEEAQRVLGFFINSLGHPALDRPESLESMLSWSVLTPAYEEDVLYAVEAGLSAEELGLSKKKITDLLSETDDGFSLMAYLRAMFAFEWGNFKERLRRLVSNEVEIPDWAQVTELDFGTGGLLFEYRTELQLWASFRGQLLARTVRGMMCYERALKVLCRMEYPAPVGITDADYERWVDTMVGSKFEYVVAVQTYGRNSRSKDLRLRQLAQGVDILVQRFPSLKVTYLDDAPEVERYGPTQFSVLIRNRRAADPIVDPTRPFNKIVEGYRIRLPYNRYSHRGVVLGEGKPENQNHASVFAFNEGLQAIDMNQDNYLAEALKMRNLLSELHPSNKGAQFMLFADDSPTQVLSPHMTAAELRFVILSRMKRAFPTAIVGFREWIFSANTGALGQYAAATEYSFATIQSRIMTKPARVRMHYGHPDVFNKLHVMTRGGMSKGTRTLHISEDYFIGAAHTLRGGRIRWVWGFDSILGYQKKISGGGADLATSREVHRLGTRLDFFRLMSFYHGGVGHYLNSYLTITAAWLNIWALLVTALAQAMELGIKGEKGEVTLTQTYNVQQVLQLGTLAIIPYVGQLILETGMLKALITVFGQIITGSLFFYVFQQQTVAASFSNVMSYGGMRYIGTGRGFSIQTTDFVNLYTMYSRSHLYLGFEVLFFCATIYALNDCASCNYAALTWNSWLLAFVMILCPLWFNPFAFNLSKVQRDFMSWKRWLSGDMDPGTGTNWYTWNREQLGKLRNDDGNVTDAWRNAAREVIGSCLPYALLCVGMVSRIDFRVKNVAVLNNPYMEFILATTILWTVLMTLAYVGRSLLDSARSKQWRIVRYCITLSSVFLFIIYLAALSRFYTGNGFIHLFRIAYANFIILIMVHKAATFMLTQNNNVRDFVDSGFFIIDTLVGFLMFSVLSILAFVGFVNLLQSKLLFNEAFSQSVQTARIRQQVKRSGKQIKRKAKPGFLMTLDDWMRSRPGSAAASVAPTVYDGGGVSRAVSMAPSAYTSAAPSGFTSAAPSLGASLAPSAFTSAANSRRDSQDGSEQSLTKLVRALVGRAQQQNLGPGAAQPAGVGDATAIGGVDPDGGLRERRLRFE</sequence>
<evidence type="ECO:0000256" key="1">
    <source>
        <dbReference type="ARBA" id="ARBA00004141"/>
    </source>
</evidence>
<evidence type="ECO:0000256" key="8">
    <source>
        <dbReference type="ARBA" id="ARBA00023136"/>
    </source>
</evidence>
<feature type="transmembrane region" description="Helical" evidence="11">
    <location>
        <begin position="1241"/>
        <end position="1263"/>
    </location>
</feature>
<feature type="region of interest" description="Disordered" evidence="10">
    <location>
        <begin position="1508"/>
        <end position="1655"/>
    </location>
</feature>
<dbReference type="PANTHER" id="PTHR12741:SF48">
    <property type="entry name" value="1,3-BETA-GLUCAN SYNTHASE COMPONENT FKS1-RELATED"/>
    <property type="match status" value="1"/>
</dbReference>
<feature type="transmembrane region" description="Helical" evidence="11">
    <location>
        <begin position="1179"/>
        <end position="1197"/>
    </location>
</feature>
<feature type="compositionally biased region" description="Polar residues" evidence="10">
    <location>
        <begin position="2091"/>
        <end position="2105"/>
    </location>
</feature>
<feature type="transmembrane region" description="Helical" evidence="11">
    <location>
        <begin position="3366"/>
        <end position="3386"/>
    </location>
</feature>
<accession>A0A2J7ZT07</accession>
<feature type="region of interest" description="Disordered" evidence="10">
    <location>
        <begin position="230"/>
        <end position="452"/>
    </location>
</feature>
<dbReference type="PANTHER" id="PTHR12741">
    <property type="entry name" value="LYST-INTERACTING PROTEIN LIP5 DOPAMINE RESPONSIVE PROTEIN DRG-1"/>
    <property type="match status" value="1"/>
</dbReference>
<feature type="compositionally biased region" description="Basic and acidic residues" evidence="10">
    <location>
        <begin position="3620"/>
        <end position="3630"/>
    </location>
</feature>
<evidence type="ECO:0000256" key="4">
    <source>
        <dbReference type="ARBA" id="ARBA00022676"/>
    </source>
</evidence>
<comment type="similarity">
    <text evidence="2">Belongs to the glycosyltransferase 48 family.</text>
</comment>
<feature type="transmembrane region" description="Helical" evidence="11">
    <location>
        <begin position="3331"/>
        <end position="3351"/>
    </location>
</feature>
<keyword evidence="8 11" id="KW-0472">Membrane</keyword>
<evidence type="ECO:0000256" key="11">
    <source>
        <dbReference type="SAM" id="Phobius"/>
    </source>
</evidence>
<feature type="compositionally biased region" description="Low complexity" evidence="10">
    <location>
        <begin position="328"/>
        <end position="338"/>
    </location>
</feature>
<dbReference type="OrthoDB" id="1880850at2759"/>
<evidence type="ECO:0000313" key="13">
    <source>
        <dbReference type="EMBL" id="PNH03399.1"/>
    </source>
</evidence>
<evidence type="ECO:0000256" key="9">
    <source>
        <dbReference type="ARBA" id="ARBA00047777"/>
    </source>
</evidence>
<dbReference type="EMBL" id="PGGS01000508">
    <property type="protein sequence ID" value="PNH03399.1"/>
    <property type="molecule type" value="Genomic_DNA"/>
</dbReference>
<evidence type="ECO:0000256" key="3">
    <source>
        <dbReference type="ARBA" id="ARBA00012589"/>
    </source>
</evidence>
<dbReference type="GO" id="GO:0006075">
    <property type="term" value="P:(1-&gt;3)-beta-D-glucan biosynthetic process"/>
    <property type="evidence" value="ECO:0007669"/>
    <property type="project" value="InterPro"/>
</dbReference>
<dbReference type="EC" id="2.4.1.34" evidence="3"/>
<gene>
    <name evidence="13" type="ORF">TSOC_010539</name>
</gene>
<dbReference type="Pfam" id="PF14288">
    <property type="entry name" value="FKS1_dom1"/>
    <property type="match status" value="1"/>
</dbReference>
<feature type="region of interest" description="Disordered" evidence="10">
    <location>
        <begin position="1"/>
        <end position="55"/>
    </location>
</feature>
<feature type="transmembrane region" description="Helical" evidence="11">
    <location>
        <begin position="1028"/>
        <end position="1046"/>
    </location>
</feature>
<evidence type="ECO:0000256" key="10">
    <source>
        <dbReference type="SAM" id="MobiDB-lite"/>
    </source>
</evidence>
<feature type="transmembrane region" description="Helical" evidence="11">
    <location>
        <begin position="3191"/>
        <end position="3209"/>
    </location>
</feature>
<evidence type="ECO:0000256" key="5">
    <source>
        <dbReference type="ARBA" id="ARBA00022679"/>
    </source>
</evidence>
<reference evidence="13 14" key="1">
    <citation type="journal article" date="2017" name="Mol. Biol. Evol.">
        <title>The 4-celled Tetrabaena socialis nuclear genome reveals the essential components for genetic control of cell number at the origin of multicellularity in the volvocine lineage.</title>
        <authorList>
            <person name="Featherston J."/>
            <person name="Arakaki Y."/>
            <person name="Hanschen E.R."/>
            <person name="Ferris P.J."/>
            <person name="Michod R.E."/>
            <person name="Olson B.J.S.C."/>
            <person name="Nozaki H."/>
            <person name="Durand P.M."/>
        </authorList>
    </citation>
    <scope>NUCLEOTIDE SEQUENCE [LARGE SCALE GENOMIC DNA]</scope>
    <source>
        <strain evidence="13 14">NIES-571</strain>
    </source>
</reference>
<evidence type="ECO:0000256" key="6">
    <source>
        <dbReference type="ARBA" id="ARBA00022692"/>
    </source>
</evidence>
<feature type="region of interest" description="Disordered" evidence="10">
    <location>
        <begin position="167"/>
        <end position="190"/>
    </location>
</feature>
<feature type="region of interest" description="Disordered" evidence="10">
    <location>
        <begin position="1766"/>
        <end position="1954"/>
    </location>
</feature>
<dbReference type="GO" id="GO:0003843">
    <property type="term" value="F:1,3-beta-D-glucan synthase activity"/>
    <property type="evidence" value="ECO:0007669"/>
    <property type="project" value="UniProtKB-EC"/>
</dbReference>
<feature type="compositionally biased region" description="Gly residues" evidence="10">
    <location>
        <begin position="1890"/>
        <end position="1906"/>
    </location>
</feature>
<comment type="caution">
    <text evidence="13">The sequence shown here is derived from an EMBL/GenBank/DDBJ whole genome shotgun (WGS) entry which is preliminary data.</text>
</comment>
<dbReference type="InterPro" id="IPR003440">
    <property type="entry name" value="Glyco_trans_48_dom"/>
</dbReference>
<keyword evidence="6 11" id="KW-0812">Transmembrane</keyword>
<evidence type="ECO:0000256" key="2">
    <source>
        <dbReference type="ARBA" id="ARBA00009040"/>
    </source>
</evidence>
<name>A0A2J7ZT07_9CHLO</name>
<feature type="transmembrane region" description="Helical" evidence="11">
    <location>
        <begin position="3216"/>
        <end position="3237"/>
    </location>
</feature>
<feature type="compositionally biased region" description="Basic and acidic residues" evidence="10">
    <location>
        <begin position="1772"/>
        <end position="1782"/>
    </location>
</feature>
<keyword evidence="5" id="KW-0808">Transferase</keyword>
<dbReference type="SMART" id="SM01205">
    <property type="entry name" value="FKS1_dom1"/>
    <property type="match status" value="1"/>
</dbReference>
<feature type="compositionally biased region" description="Basic and acidic residues" evidence="10">
    <location>
        <begin position="2118"/>
        <end position="2168"/>
    </location>
</feature>
<keyword evidence="7 11" id="KW-1133">Transmembrane helix</keyword>
<keyword evidence="4" id="KW-0328">Glycosyltransferase</keyword>
<dbReference type="Pfam" id="PF02364">
    <property type="entry name" value="Glucan_synthase"/>
    <property type="match status" value="1"/>
</dbReference>
<proteinExistence type="inferred from homology"/>
<feature type="region of interest" description="Disordered" evidence="10">
    <location>
        <begin position="2013"/>
        <end position="2183"/>
    </location>
</feature>
<feature type="transmembrane region" description="Helical" evidence="11">
    <location>
        <begin position="3299"/>
        <end position="3319"/>
    </location>
</feature>
<protein>
    <recommendedName>
        <fullName evidence="3">1,3-beta-glucan synthase</fullName>
        <ecNumber evidence="3">2.4.1.34</ecNumber>
    </recommendedName>
</protein>
<comment type="subcellular location">
    <subcellularLocation>
        <location evidence="1">Membrane</location>
        <topology evidence="1">Multi-pass membrane protein</topology>
    </subcellularLocation>
</comment>
<dbReference type="InterPro" id="IPR026899">
    <property type="entry name" value="FKS1-like_dom1"/>
</dbReference>